<dbReference type="Proteomes" id="UP001221189">
    <property type="component" value="Unassembled WGS sequence"/>
</dbReference>
<evidence type="ECO:0000256" key="1">
    <source>
        <dbReference type="ARBA" id="ARBA00022481"/>
    </source>
</evidence>
<dbReference type="Pfam" id="PF00672">
    <property type="entry name" value="HAMP"/>
    <property type="match status" value="1"/>
</dbReference>
<dbReference type="InterPro" id="IPR004089">
    <property type="entry name" value="MCPsignal_dom"/>
</dbReference>
<keyword evidence="4" id="KW-0472">Membrane</keyword>
<feature type="transmembrane region" description="Helical" evidence="4">
    <location>
        <begin position="12"/>
        <end position="37"/>
    </location>
</feature>
<dbReference type="PANTHER" id="PTHR43531:SF14">
    <property type="entry name" value="METHYL-ACCEPTING CHEMOTAXIS PROTEIN I-RELATED"/>
    <property type="match status" value="1"/>
</dbReference>
<comment type="similarity">
    <text evidence="2">Belongs to the methyl-accepting chemotaxis (MCP) protein family.</text>
</comment>
<dbReference type="InterPro" id="IPR003660">
    <property type="entry name" value="HAMP_dom"/>
</dbReference>
<protein>
    <submittedName>
        <fullName evidence="7">Methyl-accepting chemotaxis protein</fullName>
    </submittedName>
</protein>
<dbReference type="InterPro" id="IPR024478">
    <property type="entry name" value="HlyB_4HB_MCP"/>
</dbReference>
<dbReference type="InterPro" id="IPR051310">
    <property type="entry name" value="MCP_chemotaxis"/>
</dbReference>
<comment type="caution">
    <text evidence="7">The sequence shown here is derived from an EMBL/GenBank/DDBJ whole genome shotgun (WGS) entry which is preliminary data.</text>
</comment>
<dbReference type="CDD" id="cd06225">
    <property type="entry name" value="HAMP"/>
    <property type="match status" value="1"/>
</dbReference>
<name>A0ABT5KKS6_9BURK</name>
<evidence type="ECO:0000256" key="4">
    <source>
        <dbReference type="SAM" id="Phobius"/>
    </source>
</evidence>
<dbReference type="Pfam" id="PF12729">
    <property type="entry name" value="4HB_MCP_1"/>
    <property type="match status" value="1"/>
</dbReference>
<dbReference type="Pfam" id="PF00015">
    <property type="entry name" value="MCPsignal"/>
    <property type="match status" value="1"/>
</dbReference>
<keyword evidence="3" id="KW-0807">Transducer</keyword>
<evidence type="ECO:0000256" key="2">
    <source>
        <dbReference type="ARBA" id="ARBA00029447"/>
    </source>
</evidence>
<organism evidence="7 8">
    <name type="scientific">Roseateles albus</name>
    <dbReference type="NCBI Taxonomy" id="2987525"/>
    <lineage>
        <taxon>Bacteria</taxon>
        <taxon>Pseudomonadati</taxon>
        <taxon>Pseudomonadota</taxon>
        <taxon>Betaproteobacteria</taxon>
        <taxon>Burkholderiales</taxon>
        <taxon>Sphaerotilaceae</taxon>
        <taxon>Roseateles</taxon>
    </lineage>
</organism>
<keyword evidence="4" id="KW-0812">Transmembrane</keyword>
<evidence type="ECO:0000259" key="5">
    <source>
        <dbReference type="PROSITE" id="PS50111"/>
    </source>
</evidence>
<sequence length="514" mass="53402">MAKFALTIRQKMLGLSLIGLAFVLIVGGVGFFAVASLSEDHQALTRSASALRSQLEADMMHDALRGDVLRAMLSSAKGNAADKGAAKTDLDAHVKQFREAMAELKASSLNAQVDASVAKTQGPLNAYIDSAAAMVDLAFADAAAADAKLPSFTDSFKALEEQMSALSDEIERESLRVQEASKVGAERARLAMLVSAALAAVILLLVNTVVGRGIIRALAQAVQLTQQVAGGDLRTQVEVGADDESGRLMTALQHMNDVLADIVGEVRVSAEAIAAVSHEIAEGNVNLSRRTDEQASSLQQNAASMEHLSETIRTNAETARRAALLATSAAGVATQSGEVFGQIVRTMAEISVSSHQIVDIIGVIDGIAFQTNILALNAAVEAARAGEQGRGFAVVASEVRSLAKRSAEAAKEIKTLIGGSVAKVEAGSSLVGNAGKSMDHLVGEVLQVSQLINEISAANSEQTKDVGQLGSSLGQLNQMTQQNAGLVQEASTEAGQLAAQAGKLSGLVAQFKLR</sequence>
<accession>A0ABT5KKS6</accession>
<keyword evidence="8" id="KW-1185">Reference proteome</keyword>
<proteinExistence type="inferred from homology"/>
<dbReference type="EMBL" id="JAQQXT010000023">
    <property type="protein sequence ID" value="MDC8774475.1"/>
    <property type="molecule type" value="Genomic_DNA"/>
</dbReference>
<evidence type="ECO:0000256" key="3">
    <source>
        <dbReference type="PROSITE-ProRule" id="PRU00284"/>
    </source>
</evidence>
<dbReference type="PANTHER" id="PTHR43531">
    <property type="entry name" value="PROTEIN ICFG"/>
    <property type="match status" value="1"/>
</dbReference>
<evidence type="ECO:0000313" key="8">
    <source>
        <dbReference type="Proteomes" id="UP001221189"/>
    </source>
</evidence>
<evidence type="ECO:0000259" key="6">
    <source>
        <dbReference type="PROSITE" id="PS50885"/>
    </source>
</evidence>
<reference evidence="7 8" key="1">
    <citation type="submission" date="2022-10" db="EMBL/GenBank/DDBJ databases">
        <title>Paucibacter sp. hw1 Genome sequencing.</title>
        <authorList>
            <person name="Park S."/>
        </authorList>
    </citation>
    <scope>NUCLEOTIDE SEQUENCE [LARGE SCALE GENOMIC DNA]</scope>
    <source>
        <strain evidence="8">hw1</strain>
    </source>
</reference>
<dbReference type="SMART" id="SM00304">
    <property type="entry name" value="HAMP"/>
    <property type="match status" value="1"/>
</dbReference>
<gene>
    <name evidence="7" type="ORF">PRZ03_23175</name>
</gene>
<dbReference type="SMART" id="SM00283">
    <property type="entry name" value="MA"/>
    <property type="match status" value="1"/>
</dbReference>
<feature type="domain" description="HAMP" evidence="6">
    <location>
        <begin position="212"/>
        <end position="264"/>
    </location>
</feature>
<dbReference type="PROSITE" id="PS50885">
    <property type="entry name" value="HAMP"/>
    <property type="match status" value="1"/>
</dbReference>
<evidence type="ECO:0000313" key="7">
    <source>
        <dbReference type="EMBL" id="MDC8774475.1"/>
    </source>
</evidence>
<keyword evidence="4" id="KW-1133">Transmembrane helix</keyword>
<dbReference type="RefSeq" id="WP_273602478.1">
    <property type="nucleotide sequence ID" value="NZ_JAQQXT010000023.1"/>
</dbReference>
<dbReference type="SUPFAM" id="SSF58104">
    <property type="entry name" value="Methyl-accepting chemotaxis protein (MCP) signaling domain"/>
    <property type="match status" value="1"/>
</dbReference>
<keyword evidence="1" id="KW-0488">Methylation</keyword>
<dbReference type="Gene3D" id="1.10.287.950">
    <property type="entry name" value="Methyl-accepting chemotaxis protein"/>
    <property type="match status" value="1"/>
</dbReference>
<feature type="domain" description="Methyl-accepting transducer" evidence="5">
    <location>
        <begin position="269"/>
        <end position="498"/>
    </location>
</feature>
<dbReference type="PROSITE" id="PS50111">
    <property type="entry name" value="CHEMOTAXIS_TRANSDUC_2"/>
    <property type="match status" value="1"/>
</dbReference>